<comment type="caution">
    <text evidence="1">The sequence shown here is derived from an EMBL/GenBank/DDBJ whole genome shotgun (WGS) entry which is preliminary data.</text>
</comment>
<accession>A0A0M0KPF2</accession>
<evidence type="ECO:0000313" key="2">
    <source>
        <dbReference type="Proteomes" id="UP000037558"/>
    </source>
</evidence>
<protein>
    <submittedName>
        <fullName evidence="1">Stage V sporulation protein M</fullName>
    </submittedName>
</protein>
<gene>
    <name evidence="1" type="ORF">AMD01_20505</name>
</gene>
<dbReference type="AlphaFoldDB" id="A0A0M0KPF2"/>
<dbReference type="Proteomes" id="UP000037558">
    <property type="component" value="Unassembled WGS sequence"/>
</dbReference>
<proteinExistence type="predicted"/>
<dbReference type="EMBL" id="LILC01000032">
    <property type="protein sequence ID" value="KOO40690.1"/>
    <property type="molecule type" value="Genomic_DNA"/>
</dbReference>
<dbReference type="NCBIfam" id="NF011327">
    <property type="entry name" value="PRK14741.1"/>
    <property type="match status" value="1"/>
</dbReference>
<dbReference type="InterPro" id="IPR012609">
    <property type="entry name" value="Spore_V_M"/>
</dbReference>
<name>A0A0M0KPF2_9BACI</name>
<keyword evidence="2" id="KW-1185">Reference proteome</keyword>
<dbReference type="NCBIfam" id="NF033436">
    <property type="entry name" value="SpoVM_broad"/>
    <property type="match status" value="1"/>
</dbReference>
<dbReference type="Pfam" id="PF08183">
    <property type="entry name" value="SpoV"/>
    <property type="match status" value="1"/>
</dbReference>
<organism evidence="1 2">
    <name type="scientific">Priestia koreensis</name>
    <dbReference type="NCBI Taxonomy" id="284581"/>
    <lineage>
        <taxon>Bacteria</taxon>
        <taxon>Bacillati</taxon>
        <taxon>Bacillota</taxon>
        <taxon>Bacilli</taxon>
        <taxon>Bacillales</taxon>
        <taxon>Bacillaceae</taxon>
        <taxon>Priestia</taxon>
    </lineage>
</organism>
<reference evidence="2" key="1">
    <citation type="submission" date="2015-08" db="EMBL/GenBank/DDBJ databases">
        <title>Fjat-14210 dsm16467.</title>
        <authorList>
            <person name="Liu B."/>
            <person name="Wang J."/>
            <person name="Zhu Y."/>
            <person name="Liu G."/>
            <person name="Chen Q."/>
            <person name="Chen Z."/>
            <person name="Lan J."/>
            <person name="Che J."/>
            <person name="Ge C."/>
            <person name="Shi H."/>
            <person name="Pan Z."/>
            <person name="Liu X."/>
        </authorList>
    </citation>
    <scope>NUCLEOTIDE SEQUENCE [LARGE SCALE GENOMIC DNA]</scope>
    <source>
        <strain evidence="2">DSM 16467</strain>
    </source>
</reference>
<dbReference type="PATRIC" id="fig|284581.3.peg.1429"/>
<sequence length="26" mass="3027">MKFYTIKLPKFLGGIVRAMLNTLKKD</sequence>
<dbReference type="RefSeq" id="WP_053403324.1">
    <property type="nucleotide sequence ID" value="NZ_CP061868.1"/>
</dbReference>
<evidence type="ECO:0000313" key="1">
    <source>
        <dbReference type="EMBL" id="KOO40690.1"/>
    </source>
</evidence>